<dbReference type="InterPro" id="IPR000768">
    <property type="entry name" value="ART"/>
</dbReference>
<keyword evidence="7" id="KW-0520">NAD</keyword>
<dbReference type="SUPFAM" id="SSF56399">
    <property type="entry name" value="ADP-ribosylation"/>
    <property type="match status" value="1"/>
</dbReference>
<keyword evidence="2 7" id="KW-0328">Glycosyltransferase</keyword>
<evidence type="ECO:0000256" key="2">
    <source>
        <dbReference type="ARBA" id="ARBA00022676"/>
    </source>
</evidence>
<dbReference type="InterPro" id="IPR050999">
    <property type="entry name" value="ADP-ribosyltransferase_ARG"/>
</dbReference>
<feature type="compositionally biased region" description="Basic residues" evidence="8">
    <location>
        <begin position="279"/>
        <end position="289"/>
    </location>
</feature>
<evidence type="ECO:0000313" key="9">
    <source>
        <dbReference type="Ensembl" id="ENSORLP00015035161.1"/>
    </source>
</evidence>
<dbReference type="PANTHER" id="PTHR10339:SF27">
    <property type="entry name" value="NAD(P)(+)--ARGININE ADP-RIBOSYLTRANSFERASE"/>
    <property type="match status" value="1"/>
</dbReference>
<evidence type="ECO:0000256" key="6">
    <source>
        <dbReference type="ARBA" id="ARBA00047597"/>
    </source>
</evidence>
<reference evidence="9 10" key="2">
    <citation type="submission" date="2017-04" db="EMBL/GenBank/DDBJ databases">
        <title>CpG methylation of centromeres and impact of large insertions on vertebrate speciation.</title>
        <authorList>
            <person name="Ichikawa K."/>
            <person name="Yoshimura J."/>
            <person name="Morishita S."/>
        </authorList>
    </citation>
    <scope>NUCLEOTIDE SEQUENCE</scope>
    <source>
        <strain evidence="9 10">HSOK</strain>
    </source>
</reference>
<dbReference type="GO" id="GO:0016779">
    <property type="term" value="F:nucleotidyltransferase activity"/>
    <property type="evidence" value="ECO:0007669"/>
    <property type="project" value="UniProtKB-KW"/>
</dbReference>
<evidence type="ECO:0000256" key="7">
    <source>
        <dbReference type="RuleBase" id="RU361228"/>
    </source>
</evidence>
<organism evidence="9 10">
    <name type="scientific">Oryzias latipes</name>
    <name type="common">Japanese rice fish</name>
    <name type="synonym">Japanese killifish</name>
    <dbReference type="NCBI Taxonomy" id="8090"/>
    <lineage>
        <taxon>Eukaryota</taxon>
        <taxon>Metazoa</taxon>
        <taxon>Chordata</taxon>
        <taxon>Craniata</taxon>
        <taxon>Vertebrata</taxon>
        <taxon>Euteleostomi</taxon>
        <taxon>Actinopterygii</taxon>
        <taxon>Neopterygii</taxon>
        <taxon>Teleostei</taxon>
        <taxon>Neoteleostei</taxon>
        <taxon>Acanthomorphata</taxon>
        <taxon>Ovalentaria</taxon>
        <taxon>Atherinomorphae</taxon>
        <taxon>Beloniformes</taxon>
        <taxon>Adrianichthyidae</taxon>
        <taxon>Oryziinae</taxon>
        <taxon>Oryzias</taxon>
    </lineage>
</organism>
<dbReference type="GO" id="GO:0106274">
    <property type="term" value="F:NAD+-protein-arginine ADP-ribosyltransferase activity"/>
    <property type="evidence" value="ECO:0007669"/>
    <property type="project" value="UniProtKB-EC"/>
</dbReference>
<dbReference type="AlphaFoldDB" id="A0A3P9JRY3"/>
<evidence type="ECO:0000313" key="10">
    <source>
        <dbReference type="Proteomes" id="UP000265200"/>
    </source>
</evidence>
<dbReference type="Pfam" id="PF01129">
    <property type="entry name" value="ART"/>
    <property type="match status" value="1"/>
</dbReference>
<feature type="compositionally biased region" description="Pro residues" evidence="8">
    <location>
        <begin position="290"/>
        <end position="307"/>
    </location>
</feature>
<dbReference type="PRINTS" id="PR00970">
    <property type="entry name" value="RIBTRNSFRASE"/>
</dbReference>
<evidence type="ECO:0000256" key="1">
    <source>
        <dbReference type="ARBA" id="ARBA00009558"/>
    </source>
</evidence>
<dbReference type="Ensembl" id="ENSORLT00015029563.1">
    <property type="protein sequence ID" value="ENSORLP00015035161.1"/>
    <property type="gene ID" value="ENSORLG00015021511.1"/>
</dbReference>
<dbReference type="Gene3D" id="3.90.176.10">
    <property type="entry name" value="Toxin ADP-ribosyltransferase, Chain A, domain 1"/>
    <property type="match status" value="1"/>
</dbReference>
<evidence type="ECO:0000256" key="4">
    <source>
        <dbReference type="ARBA" id="ARBA00022695"/>
    </source>
</evidence>
<dbReference type="PROSITE" id="PS51996">
    <property type="entry name" value="TR_MART"/>
    <property type="match status" value="1"/>
</dbReference>
<keyword evidence="4" id="KW-0548">Nucleotidyltransferase</keyword>
<reference evidence="9" key="4">
    <citation type="submission" date="2025-09" db="UniProtKB">
        <authorList>
            <consortium name="Ensembl"/>
        </authorList>
    </citation>
    <scope>IDENTIFICATION</scope>
    <source>
        <strain evidence="9">HSOK</strain>
    </source>
</reference>
<evidence type="ECO:0000256" key="3">
    <source>
        <dbReference type="ARBA" id="ARBA00022679"/>
    </source>
</evidence>
<comment type="catalytic activity">
    <reaction evidence="6 7">
        <text>L-arginyl-[protein] + NAD(+) = N(omega)-(ADP-D-ribosyl)-L-arginyl-[protein] + nicotinamide + H(+)</text>
        <dbReference type="Rhea" id="RHEA:19149"/>
        <dbReference type="Rhea" id="RHEA-COMP:10532"/>
        <dbReference type="Rhea" id="RHEA-COMP:15087"/>
        <dbReference type="ChEBI" id="CHEBI:15378"/>
        <dbReference type="ChEBI" id="CHEBI:17154"/>
        <dbReference type="ChEBI" id="CHEBI:29965"/>
        <dbReference type="ChEBI" id="CHEBI:57540"/>
        <dbReference type="ChEBI" id="CHEBI:142554"/>
        <dbReference type="EC" id="2.4.2.31"/>
    </reaction>
</comment>
<feature type="compositionally biased region" description="Pro residues" evidence="8">
    <location>
        <begin position="315"/>
        <end position="330"/>
    </location>
</feature>
<accession>A0A3P9JRY3</accession>
<dbReference type="EC" id="2.4.2.31" evidence="7"/>
<name>A0A3P9JRY3_ORYLA</name>
<feature type="region of interest" description="Disordered" evidence="8">
    <location>
        <begin position="261"/>
        <end position="330"/>
    </location>
</feature>
<reference key="1">
    <citation type="journal article" date="2007" name="Nature">
        <title>The medaka draft genome and insights into vertebrate genome evolution.</title>
        <authorList>
            <person name="Kasahara M."/>
            <person name="Naruse K."/>
            <person name="Sasaki S."/>
            <person name="Nakatani Y."/>
            <person name="Qu W."/>
            <person name="Ahsan B."/>
            <person name="Yamada T."/>
            <person name="Nagayasu Y."/>
            <person name="Doi K."/>
            <person name="Kasai Y."/>
            <person name="Jindo T."/>
            <person name="Kobayashi D."/>
            <person name="Shimada A."/>
            <person name="Toyoda A."/>
            <person name="Kuroki Y."/>
            <person name="Fujiyama A."/>
            <person name="Sasaki T."/>
            <person name="Shimizu A."/>
            <person name="Asakawa S."/>
            <person name="Shimizu N."/>
            <person name="Hashimoto S."/>
            <person name="Yang J."/>
            <person name="Lee Y."/>
            <person name="Matsushima K."/>
            <person name="Sugano S."/>
            <person name="Sakaizumi M."/>
            <person name="Narita T."/>
            <person name="Ohishi K."/>
            <person name="Haga S."/>
            <person name="Ohta F."/>
            <person name="Nomoto H."/>
            <person name="Nogata K."/>
            <person name="Morishita T."/>
            <person name="Endo T."/>
            <person name="Shin-I T."/>
            <person name="Takeda H."/>
            <person name="Morishita S."/>
            <person name="Kohara Y."/>
        </authorList>
    </citation>
    <scope>NUCLEOTIDE SEQUENCE [LARGE SCALE GENOMIC DNA]</scope>
    <source>
        <strain>Hd-rR</strain>
    </source>
</reference>
<dbReference type="PANTHER" id="PTHR10339">
    <property type="entry name" value="ADP-RIBOSYLTRANSFERASE"/>
    <property type="match status" value="1"/>
</dbReference>
<proteinExistence type="inferred from homology"/>
<protein>
    <recommendedName>
        <fullName evidence="7">NAD(P)(+)--arginine ADP-ribosyltransferase</fullName>
        <ecNumber evidence="7">2.4.2.31</ecNumber>
    </recommendedName>
    <alternativeName>
        <fullName evidence="7">Mono(ADP-ribosyl)transferase</fullName>
    </alternativeName>
</protein>
<evidence type="ECO:0000256" key="8">
    <source>
        <dbReference type="SAM" id="MobiDB-lite"/>
    </source>
</evidence>
<dbReference type="Proteomes" id="UP000265200">
    <property type="component" value="Chromosome 1"/>
</dbReference>
<comment type="similarity">
    <text evidence="1 7">Belongs to the Arg-specific ADP-ribosyltransferase family.</text>
</comment>
<feature type="compositionally biased region" description="Polar residues" evidence="8">
    <location>
        <begin position="261"/>
        <end position="273"/>
    </location>
</feature>
<sequence length="330" mass="37112">MVALSIRSTSFLAPEEGGGAFNTWLTGWVTDLSTVSGCLRDIYWTRTSSPGFIGTIPPSLAVRLVAGRWGRGYDTVCLFCFWFSLCDLDEKNTNEIFRAAWNEAENYFNDKWKKPNNLNKLELVAIAAYTHATPAIPPVLNKAVREQGPEYKTTFNYHSLHFFLTSAIRKLHPENCYTAYRRTTVSFTQDVLNKNMRFGHFTSSSRFPLESRLSKKVFGEKSCFVIETCFGADFSMYSKFGDAEAEILLPPYEVFKVTNVETRSSGQASTGPRQPTGRGNRRWPQRRPRPVNPPCPVPTVPPPSPRMPPHKAGPTRPPTPPPPRPRSQSG</sequence>
<keyword evidence="3 7" id="KW-0808">Transferase</keyword>
<keyword evidence="5 7" id="KW-0521">NADP</keyword>
<evidence type="ECO:0000256" key="5">
    <source>
        <dbReference type="ARBA" id="ARBA00022857"/>
    </source>
</evidence>
<reference evidence="9" key="3">
    <citation type="submission" date="2025-08" db="UniProtKB">
        <authorList>
            <consortium name="Ensembl"/>
        </authorList>
    </citation>
    <scope>IDENTIFICATION</scope>
    <source>
        <strain evidence="9">HSOK</strain>
    </source>
</reference>